<dbReference type="EMBL" id="CP089982">
    <property type="protein sequence ID" value="WXA99213.1"/>
    <property type="molecule type" value="Genomic_DNA"/>
</dbReference>
<organism evidence="5 6">
    <name type="scientific">Pendulispora brunnea</name>
    <dbReference type="NCBI Taxonomy" id="2905690"/>
    <lineage>
        <taxon>Bacteria</taxon>
        <taxon>Pseudomonadati</taxon>
        <taxon>Myxococcota</taxon>
        <taxon>Myxococcia</taxon>
        <taxon>Myxococcales</taxon>
        <taxon>Sorangiineae</taxon>
        <taxon>Pendulisporaceae</taxon>
        <taxon>Pendulispora</taxon>
    </lineage>
</organism>
<dbReference type="InterPro" id="IPR050087">
    <property type="entry name" value="AON_synthase_class-II"/>
</dbReference>
<dbReference type="InterPro" id="IPR004839">
    <property type="entry name" value="Aminotransferase_I/II_large"/>
</dbReference>
<dbReference type="RefSeq" id="WP_394849846.1">
    <property type="nucleotide sequence ID" value="NZ_CP089982.1"/>
</dbReference>
<dbReference type="Gene3D" id="3.40.640.10">
    <property type="entry name" value="Type I PLP-dependent aspartate aminotransferase-like (Major domain)"/>
    <property type="match status" value="1"/>
</dbReference>
<reference evidence="5 6" key="1">
    <citation type="submission" date="2021-12" db="EMBL/GenBank/DDBJ databases">
        <title>Discovery of the Pendulisporaceae a myxobacterial family with distinct sporulation behavior and unique specialized metabolism.</title>
        <authorList>
            <person name="Garcia R."/>
            <person name="Popoff A."/>
            <person name="Bader C.D."/>
            <person name="Loehr J."/>
            <person name="Walesch S."/>
            <person name="Walt C."/>
            <person name="Boldt J."/>
            <person name="Bunk B."/>
            <person name="Haeckl F.J.F.P.J."/>
            <person name="Gunesch A.P."/>
            <person name="Birkelbach J."/>
            <person name="Nuebel U."/>
            <person name="Pietschmann T."/>
            <person name="Bach T."/>
            <person name="Mueller R."/>
        </authorList>
    </citation>
    <scope>NUCLEOTIDE SEQUENCE [LARGE SCALE GENOMIC DNA]</scope>
    <source>
        <strain evidence="5 6">MSr12523</strain>
    </source>
</reference>
<sequence length="427" mass="47050">MMTAYAPSHLLPLVERRIGKTARAGLMMQTADDTEYFGRQVQIGGQVLLNFGGCSYLGLEQRPELNDAAVRAIRRYGTQFSYSRAYLQSALYLQLESALEAMTGGFPLVAPSTTLAHMAALPVLVQPEDAVLVDVFTHASVKMATCLLDGMPVATVPHFDIDRLDQKLARLACKHRRVWLLLDGLYSMYGDFAPVSDLAALMEKYPALHLYVDDAHSTSWFGKHGRGWILEQFSDRRRVIVALSLNKAFAAGGGAIVFPSAEMRTSVRLCGGPMLFSGPVPPPMLGAAVASADLHLRSDFSDLQTQLTDRIDLVLSLARQLDIRFVAEDRSPMFFVPCGELEAMFHFAQGLRSRGIYTCPGGFPAVPKGQEGIRFTVSINNTEMDIRHLMESIAIERKALNDRARETPSKRLKDPPSARAAAYARAR</sequence>
<feature type="domain" description="Aminotransferase class I/classII large" evidence="4">
    <location>
        <begin position="50"/>
        <end position="393"/>
    </location>
</feature>
<keyword evidence="6" id="KW-1185">Reference proteome</keyword>
<dbReference type="Proteomes" id="UP001379533">
    <property type="component" value="Chromosome"/>
</dbReference>
<name>A0ABZ2KKN7_9BACT</name>
<feature type="compositionally biased region" description="Low complexity" evidence="3">
    <location>
        <begin position="418"/>
        <end position="427"/>
    </location>
</feature>
<evidence type="ECO:0000259" key="4">
    <source>
        <dbReference type="Pfam" id="PF00155"/>
    </source>
</evidence>
<dbReference type="InterPro" id="IPR015424">
    <property type="entry name" value="PyrdxlP-dep_Trfase"/>
</dbReference>
<comment type="cofactor">
    <cofactor evidence="1">
        <name>pyridoxal 5'-phosphate</name>
        <dbReference type="ChEBI" id="CHEBI:597326"/>
    </cofactor>
</comment>
<evidence type="ECO:0000256" key="1">
    <source>
        <dbReference type="ARBA" id="ARBA00001933"/>
    </source>
</evidence>
<dbReference type="PANTHER" id="PTHR13693">
    <property type="entry name" value="CLASS II AMINOTRANSFERASE/8-AMINO-7-OXONONANOATE SYNTHASE"/>
    <property type="match status" value="1"/>
</dbReference>
<accession>A0ABZ2KKN7</accession>
<dbReference type="SUPFAM" id="SSF53383">
    <property type="entry name" value="PLP-dependent transferases"/>
    <property type="match status" value="1"/>
</dbReference>
<evidence type="ECO:0000313" key="5">
    <source>
        <dbReference type="EMBL" id="WXA99213.1"/>
    </source>
</evidence>
<evidence type="ECO:0000256" key="2">
    <source>
        <dbReference type="ARBA" id="ARBA00022679"/>
    </source>
</evidence>
<dbReference type="Pfam" id="PF00155">
    <property type="entry name" value="Aminotran_1_2"/>
    <property type="match status" value="1"/>
</dbReference>
<proteinExistence type="predicted"/>
<evidence type="ECO:0000256" key="3">
    <source>
        <dbReference type="SAM" id="MobiDB-lite"/>
    </source>
</evidence>
<evidence type="ECO:0000313" key="6">
    <source>
        <dbReference type="Proteomes" id="UP001379533"/>
    </source>
</evidence>
<keyword evidence="5" id="KW-0032">Aminotransferase</keyword>
<dbReference type="InterPro" id="IPR015422">
    <property type="entry name" value="PyrdxlP-dep_Trfase_small"/>
</dbReference>
<feature type="region of interest" description="Disordered" evidence="3">
    <location>
        <begin position="404"/>
        <end position="427"/>
    </location>
</feature>
<gene>
    <name evidence="5" type="ORF">LZC95_20615</name>
</gene>
<feature type="compositionally biased region" description="Basic and acidic residues" evidence="3">
    <location>
        <begin position="404"/>
        <end position="416"/>
    </location>
</feature>
<dbReference type="InterPro" id="IPR015421">
    <property type="entry name" value="PyrdxlP-dep_Trfase_major"/>
</dbReference>
<dbReference type="Gene3D" id="3.90.1150.10">
    <property type="entry name" value="Aspartate Aminotransferase, domain 1"/>
    <property type="match status" value="1"/>
</dbReference>
<dbReference type="GO" id="GO:0008483">
    <property type="term" value="F:transaminase activity"/>
    <property type="evidence" value="ECO:0007669"/>
    <property type="project" value="UniProtKB-KW"/>
</dbReference>
<protein>
    <submittedName>
        <fullName evidence="5">Aminotransferase class I/II-fold pyridoxal phosphate-dependent enzyme</fullName>
    </submittedName>
</protein>
<keyword evidence="2" id="KW-0808">Transferase</keyword>